<comment type="caution">
    <text evidence="1">The sequence shown here is derived from an EMBL/GenBank/DDBJ whole genome shotgun (WGS) entry which is preliminary data.</text>
</comment>
<evidence type="ECO:0000313" key="2">
    <source>
        <dbReference type="Proteomes" id="UP001596242"/>
    </source>
</evidence>
<sequence>MNHTMNHIRRTAVSALVAGSLVLGLGLSFNLRVGVGLPVGDNIDCYRDSPLSLRFGGAVNV</sequence>
<name>A0ABW1LZK6_9ACTN</name>
<evidence type="ECO:0000313" key="1">
    <source>
        <dbReference type="EMBL" id="MFC6056875.1"/>
    </source>
</evidence>
<protein>
    <submittedName>
        <fullName evidence="1">Uncharacterized protein</fullName>
    </submittedName>
</protein>
<dbReference type="RefSeq" id="WP_386397672.1">
    <property type="nucleotide sequence ID" value="NZ_JBHSPT010000035.1"/>
</dbReference>
<accession>A0ABW1LZK6</accession>
<reference evidence="2" key="1">
    <citation type="journal article" date="2019" name="Int. J. Syst. Evol. Microbiol.">
        <title>The Global Catalogue of Microorganisms (GCM) 10K type strain sequencing project: providing services to taxonomists for standard genome sequencing and annotation.</title>
        <authorList>
            <consortium name="The Broad Institute Genomics Platform"/>
            <consortium name="The Broad Institute Genome Sequencing Center for Infectious Disease"/>
            <person name="Wu L."/>
            <person name="Ma J."/>
        </authorList>
    </citation>
    <scope>NUCLEOTIDE SEQUENCE [LARGE SCALE GENOMIC DNA]</scope>
    <source>
        <strain evidence="2">JCM 12763</strain>
    </source>
</reference>
<dbReference type="Proteomes" id="UP001596242">
    <property type="component" value="Unassembled WGS sequence"/>
</dbReference>
<organism evidence="1 2">
    <name type="scientific">Streptomyces pratens</name>
    <dbReference type="NCBI Taxonomy" id="887456"/>
    <lineage>
        <taxon>Bacteria</taxon>
        <taxon>Bacillati</taxon>
        <taxon>Actinomycetota</taxon>
        <taxon>Actinomycetes</taxon>
        <taxon>Kitasatosporales</taxon>
        <taxon>Streptomycetaceae</taxon>
        <taxon>Streptomyces</taxon>
    </lineage>
</organism>
<proteinExistence type="predicted"/>
<gene>
    <name evidence="1" type="ORF">ACFP50_15775</name>
</gene>
<dbReference type="EMBL" id="JBHSPT010000035">
    <property type="protein sequence ID" value="MFC6056875.1"/>
    <property type="molecule type" value="Genomic_DNA"/>
</dbReference>
<keyword evidence="2" id="KW-1185">Reference proteome</keyword>